<dbReference type="Proteomes" id="UP000475545">
    <property type="component" value="Unassembled WGS sequence"/>
</dbReference>
<comment type="caution">
    <text evidence="2">The sequence shown here is derived from an EMBL/GenBank/DDBJ whole genome shotgun (WGS) entry which is preliminary data.</text>
</comment>
<evidence type="ECO:0000313" key="2">
    <source>
        <dbReference type="EMBL" id="MXP20782.1"/>
    </source>
</evidence>
<keyword evidence="3" id="KW-1185">Reference proteome</keyword>
<feature type="transmembrane region" description="Helical" evidence="1">
    <location>
        <begin position="25"/>
        <end position="50"/>
    </location>
</feature>
<dbReference type="RefSeq" id="WP_160900878.1">
    <property type="nucleotide sequence ID" value="NZ_CP102850.1"/>
</dbReference>
<reference evidence="2 3" key="1">
    <citation type="submission" date="2019-11" db="EMBL/GenBank/DDBJ databases">
        <title>Gordonia sp. nov., a novel actinobacterium isolated from mangrove soil in Hainan.</title>
        <authorList>
            <person name="Huang X."/>
            <person name="Xie Y."/>
            <person name="Chu X."/>
            <person name="Xiao K."/>
        </authorList>
    </citation>
    <scope>NUCLEOTIDE SEQUENCE [LARGE SCALE GENOMIC DNA]</scope>
    <source>
        <strain evidence="2 3">HNM0687</strain>
    </source>
</reference>
<keyword evidence="1" id="KW-1133">Transmembrane helix</keyword>
<name>A0A6L7GMI0_9ACTN</name>
<keyword evidence="1" id="KW-0812">Transmembrane</keyword>
<gene>
    <name evidence="2" type="ORF">GIY30_05355</name>
</gene>
<dbReference type="EMBL" id="WMBR01000001">
    <property type="protein sequence ID" value="MXP20782.1"/>
    <property type="molecule type" value="Genomic_DNA"/>
</dbReference>
<proteinExistence type="predicted"/>
<accession>A0A6L7GMI0</accession>
<organism evidence="2 3">
    <name type="scientific">Gordonia mangrovi</name>
    <dbReference type="NCBI Taxonomy" id="2665643"/>
    <lineage>
        <taxon>Bacteria</taxon>
        <taxon>Bacillati</taxon>
        <taxon>Actinomycetota</taxon>
        <taxon>Actinomycetes</taxon>
        <taxon>Mycobacteriales</taxon>
        <taxon>Gordoniaceae</taxon>
        <taxon>Gordonia</taxon>
    </lineage>
</organism>
<protein>
    <submittedName>
        <fullName evidence="2">Uncharacterized protein</fullName>
    </submittedName>
</protein>
<sequence>MTEMPQRYTPVPPVAPVRRTRPVPLIIGVLLLLVAVPLLLAGAGLGWVLAQRDDGFFSTPSERYSTPTVAIASEHLAFGELGPTDWWPDGNLATIRLSAQSPDSDVFVGIAPSSDVERYLGPAGYDQVSDITAEPFRAALTRRGGDGVLDGPPTEQTFWTAQASGSGTQTLTWDLQPGTYTMVVMNADGTPGVTADLTAGARVDLVVPLAWTLGVAGALLLVGGVLLIIYGTRPPRPSTPATTYPNMPAR</sequence>
<keyword evidence="1" id="KW-0472">Membrane</keyword>
<evidence type="ECO:0000256" key="1">
    <source>
        <dbReference type="SAM" id="Phobius"/>
    </source>
</evidence>
<dbReference type="AlphaFoldDB" id="A0A6L7GMI0"/>
<evidence type="ECO:0000313" key="3">
    <source>
        <dbReference type="Proteomes" id="UP000475545"/>
    </source>
</evidence>
<feature type="transmembrane region" description="Helical" evidence="1">
    <location>
        <begin position="209"/>
        <end position="230"/>
    </location>
</feature>